<organism evidence="2 3">
    <name type="scientific">Anguilla anguilla</name>
    <name type="common">European freshwater eel</name>
    <name type="synonym">Muraena anguilla</name>
    <dbReference type="NCBI Taxonomy" id="7936"/>
    <lineage>
        <taxon>Eukaryota</taxon>
        <taxon>Metazoa</taxon>
        <taxon>Chordata</taxon>
        <taxon>Craniata</taxon>
        <taxon>Vertebrata</taxon>
        <taxon>Euteleostomi</taxon>
        <taxon>Actinopterygii</taxon>
        <taxon>Neopterygii</taxon>
        <taxon>Teleostei</taxon>
        <taxon>Anguilliformes</taxon>
        <taxon>Anguillidae</taxon>
        <taxon>Anguilla</taxon>
    </lineage>
</organism>
<feature type="region of interest" description="Disordered" evidence="1">
    <location>
        <begin position="1"/>
        <end position="103"/>
    </location>
</feature>
<feature type="compositionally biased region" description="Low complexity" evidence="1">
    <location>
        <begin position="62"/>
        <end position="75"/>
    </location>
</feature>
<dbReference type="Proteomes" id="UP001044222">
    <property type="component" value="Chromosome 10"/>
</dbReference>
<reference evidence="2" key="1">
    <citation type="submission" date="2021-01" db="EMBL/GenBank/DDBJ databases">
        <title>A chromosome-scale assembly of European eel, Anguilla anguilla.</title>
        <authorList>
            <person name="Henkel C."/>
            <person name="Jong-Raadsen S.A."/>
            <person name="Dufour S."/>
            <person name="Weltzien F.-A."/>
            <person name="Palstra A.P."/>
            <person name="Pelster B."/>
            <person name="Spaink H.P."/>
            <person name="Van Den Thillart G.E."/>
            <person name="Jansen H."/>
            <person name="Zahm M."/>
            <person name="Klopp C."/>
            <person name="Cedric C."/>
            <person name="Louis A."/>
            <person name="Berthelot C."/>
            <person name="Parey E."/>
            <person name="Roest Crollius H."/>
            <person name="Montfort J."/>
            <person name="Robinson-Rechavi M."/>
            <person name="Bucao C."/>
            <person name="Bouchez O."/>
            <person name="Gislard M."/>
            <person name="Lluch J."/>
            <person name="Milhes M."/>
            <person name="Lampietro C."/>
            <person name="Lopez Roques C."/>
            <person name="Donnadieu C."/>
            <person name="Braasch I."/>
            <person name="Desvignes T."/>
            <person name="Postlethwait J."/>
            <person name="Bobe J."/>
            <person name="Guiguen Y."/>
            <person name="Dirks R."/>
        </authorList>
    </citation>
    <scope>NUCLEOTIDE SEQUENCE</scope>
    <source>
        <strain evidence="2">Tag_6206</strain>
        <tissue evidence="2">Liver</tissue>
    </source>
</reference>
<evidence type="ECO:0000313" key="3">
    <source>
        <dbReference type="Proteomes" id="UP001044222"/>
    </source>
</evidence>
<evidence type="ECO:0000256" key="1">
    <source>
        <dbReference type="SAM" id="MobiDB-lite"/>
    </source>
</evidence>
<sequence>MRSPCRPSGGTEEPGHPVPYRGGAEVQGEALVPAWGAARGDALPPGLPAAAPDLRRPRRRPVGAAGRLGGAAPAGRRVRRGPLRRLGRPQAGEGVHAVLPPPARRHARGILGLQHGGRVPGRRTGCASTRCCLWSTRGTGGRRPASPRRWRAPPSGGTEWRARS</sequence>
<accession>A0A9D3M2Q8</accession>
<proteinExistence type="predicted"/>
<comment type="caution">
    <text evidence="2">The sequence shown here is derived from an EMBL/GenBank/DDBJ whole genome shotgun (WGS) entry which is preliminary data.</text>
</comment>
<evidence type="ECO:0000313" key="2">
    <source>
        <dbReference type="EMBL" id="KAG5840592.1"/>
    </source>
</evidence>
<feature type="compositionally biased region" description="Low complexity" evidence="1">
    <location>
        <begin position="36"/>
        <end position="52"/>
    </location>
</feature>
<feature type="compositionally biased region" description="Basic residues" evidence="1">
    <location>
        <begin position="76"/>
        <end position="87"/>
    </location>
</feature>
<dbReference type="AlphaFoldDB" id="A0A9D3M2Q8"/>
<protein>
    <submittedName>
        <fullName evidence="2">Uncharacterized protein</fullName>
    </submittedName>
</protein>
<dbReference type="EMBL" id="JAFIRN010000010">
    <property type="protein sequence ID" value="KAG5840592.1"/>
    <property type="molecule type" value="Genomic_DNA"/>
</dbReference>
<gene>
    <name evidence="2" type="ORF">ANANG_G00190390</name>
</gene>
<name>A0A9D3M2Q8_ANGAN</name>
<keyword evidence="3" id="KW-1185">Reference proteome</keyword>
<feature type="region of interest" description="Disordered" evidence="1">
    <location>
        <begin position="135"/>
        <end position="164"/>
    </location>
</feature>